<feature type="transmembrane region" description="Helical" evidence="1">
    <location>
        <begin position="182"/>
        <end position="202"/>
    </location>
</feature>
<dbReference type="Proteomes" id="UP000240987">
    <property type="component" value="Unassembled WGS sequence"/>
</dbReference>
<organism evidence="3 4">
    <name type="scientific">Photobacterium frigidiphilum</name>
    <dbReference type="NCBI Taxonomy" id="264736"/>
    <lineage>
        <taxon>Bacteria</taxon>
        <taxon>Pseudomonadati</taxon>
        <taxon>Pseudomonadota</taxon>
        <taxon>Gammaproteobacteria</taxon>
        <taxon>Vibrionales</taxon>
        <taxon>Vibrionaceae</taxon>
        <taxon>Photobacterium</taxon>
    </lineage>
</organism>
<dbReference type="NCBIfam" id="TIGR00254">
    <property type="entry name" value="GGDEF"/>
    <property type="match status" value="1"/>
</dbReference>
<gene>
    <name evidence="3" type="ORF">C9J12_11565</name>
</gene>
<dbReference type="PANTHER" id="PTHR46663">
    <property type="entry name" value="DIGUANYLATE CYCLASE DGCT-RELATED"/>
    <property type="match status" value="1"/>
</dbReference>
<dbReference type="InterPro" id="IPR052163">
    <property type="entry name" value="DGC-Regulatory_Protein"/>
</dbReference>
<dbReference type="PANTHER" id="PTHR46663:SF2">
    <property type="entry name" value="GGDEF DOMAIN-CONTAINING PROTEIN"/>
    <property type="match status" value="1"/>
</dbReference>
<keyword evidence="1" id="KW-0472">Membrane</keyword>
<dbReference type="Gene3D" id="3.30.70.270">
    <property type="match status" value="1"/>
</dbReference>
<keyword evidence="1" id="KW-1133">Transmembrane helix</keyword>
<name>A0A2T3JI92_9GAMM</name>
<comment type="caution">
    <text evidence="3">The sequence shown here is derived from an EMBL/GenBank/DDBJ whole genome shotgun (WGS) entry which is preliminary data.</text>
</comment>
<proteinExistence type="predicted"/>
<dbReference type="AlphaFoldDB" id="A0A2T3JI92"/>
<sequence length="388" mass="44522">MELQSHSPFIKWTVRLLKKALYIITPILVVSILMTVSYLKQTSEVISKSQNEAIWFVLQLTKEYSEFIYQLQSYQLGTSDYNDMLIQYEILWSRYNSIINNSLVEHLDQFEGSITEIDHHFTYIKSMEDQLLQLPITKNEASLLHLFKNDYDDLQIYLNHKFRLSSDDLGNKINAISTLEVIFRYLLISTILTGMIIAYLLLRESRYHHRLAMYDSLTGIRNRLWLNKKLDKLAKNNQAFNFYLIDLDGFKKINDTQGHHTGDVFLRNIARRLRQLEQPHCFSARMGGDEFAVIELIQLNTSGATPSQLPDKLVSLLNSSTMISGKSLTISASIGISQFPTFAKSIPEVLKQADFAMYEVKQQGKNGAAYFKPIPASAIKNTPLSNVS</sequence>
<evidence type="ECO:0000313" key="4">
    <source>
        <dbReference type="Proteomes" id="UP000240987"/>
    </source>
</evidence>
<protein>
    <submittedName>
        <fullName evidence="3">GGDEF domain-containing protein</fullName>
    </submittedName>
</protein>
<accession>A0A2T3JI92</accession>
<evidence type="ECO:0000256" key="1">
    <source>
        <dbReference type="SAM" id="Phobius"/>
    </source>
</evidence>
<dbReference type="InterPro" id="IPR000160">
    <property type="entry name" value="GGDEF_dom"/>
</dbReference>
<dbReference type="EMBL" id="PYMJ01000009">
    <property type="protein sequence ID" value="PSU48681.1"/>
    <property type="molecule type" value="Genomic_DNA"/>
</dbReference>
<reference evidence="3 4" key="1">
    <citation type="submission" date="2018-01" db="EMBL/GenBank/DDBJ databases">
        <title>Whole genome sequencing of Histamine producing bacteria.</title>
        <authorList>
            <person name="Butler K."/>
        </authorList>
    </citation>
    <scope>NUCLEOTIDE SEQUENCE [LARGE SCALE GENOMIC DNA]</scope>
    <source>
        <strain evidence="3 4">JCM 12947</strain>
    </source>
</reference>
<dbReference type="InterPro" id="IPR043128">
    <property type="entry name" value="Rev_trsase/Diguanyl_cyclase"/>
</dbReference>
<evidence type="ECO:0000313" key="3">
    <source>
        <dbReference type="EMBL" id="PSU48681.1"/>
    </source>
</evidence>
<dbReference type="SMART" id="SM00267">
    <property type="entry name" value="GGDEF"/>
    <property type="match status" value="1"/>
</dbReference>
<feature type="transmembrane region" description="Helical" evidence="1">
    <location>
        <begin position="20"/>
        <end position="39"/>
    </location>
</feature>
<keyword evidence="1" id="KW-0812">Transmembrane</keyword>
<dbReference type="OrthoDB" id="5623595at2"/>
<dbReference type="CDD" id="cd01949">
    <property type="entry name" value="GGDEF"/>
    <property type="match status" value="1"/>
</dbReference>
<dbReference type="RefSeq" id="WP_107242857.1">
    <property type="nucleotide sequence ID" value="NZ_PYMJ01000009.1"/>
</dbReference>
<keyword evidence="4" id="KW-1185">Reference proteome</keyword>
<evidence type="ECO:0000259" key="2">
    <source>
        <dbReference type="PROSITE" id="PS50887"/>
    </source>
</evidence>
<feature type="domain" description="GGDEF" evidence="2">
    <location>
        <begin position="238"/>
        <end position="373"/>
    </location>
</feature>
<dbReference type="Pfam" id="PF00990">
    <property type="entry name" value="GGDEF"/>
    <property type="match status" value="1"/>
</dbReference>
<dbReference type="SUPFAM" id="SSF55073">
    <property type="entry name" value="Nucleotide cyclase"/>
    <property type="match status" value="1"/>
</dbReference>
<dbReference type="InterPro" id="IPR029787">
    <property type="entry name" value="Nucleotide_cyclase"/>
</dbReference>
<dbReference type="PROSITE" id="PS50887">
    <property type="entry name" value="GGDEF"/>
    <property type="match status" value="1"/>
</dbReference>